<proteinExistence type="predicted"/>
<reference evidence="2 3" key="1">
    <citation type="submission" date="2024-01" db="EMBL/GenBank/DDBJ databases">
        <title>Genome assemblies of Stephania.</title>
        <authorList>
            <person name="Yang L."/>
        </authorList>
    </citation>
    <scope>NUCLEOTIDE SEQUENCE [LARGE SCALE GENOMIC DNA]</scope>
    <source>
        <strain evidence="2">JXDWG</strain>
        <tissue evidence="2">Leaf</tissue>
    </source>
</reference>
<name>A0AAP0JEY6_9MAGN</name>
<evidence type="ECO:0000313" key="3">
    <source>
        <dbReference type="Proteomes" id="UP001419268"/>
    </source>
</evidence>
<organism evidence="2 3">
    <name type="scientific">Stephania cephalantha</name>
    <dbReference type="NCBI Taxonomy" id="152367"/>
    <lineage>
        <taxon>Eukaryota</taxon>
        <taxon>Viridiplantae</taxon>
        <taxon>Streptophyta</taxon>
        <taxon>Embryophyta</taxon>
        <taxon>Tracheophyta</taxon>
        <taxon>Spermatophyta</taxon>
        <taxon>Magnoliopsida</taxon>
        <taxon>Ranunculales</taxon>
        <taxon>Menispermaceae</taxon>
        <taxon>Menispermoideae</taxon>
        <taxon>Cissampelideae</taxon>
        <taxon>Stephania</taxon>
    </lineage>
</organism>
<dbReference type="Proteomes" id="UP001419268">
    <property type="component" value="Unassembled WGS sequence"/>
</dbReference>
<evidence type="ECO:0000313" key="2">
    <source>
        <dbReference type="EMBL" id="KAK9132799.1"/>
    </source>
</evidence>
<evidence type="ECO:0000256" key="1">
    <source>
        <dbReference type="SAM" id="MobiDB-lite"/>
    </source>
</evidence>
<gene>
    <name evidence="2" type="ORF">Scep_012327</name>
</gene>
<feature type="region of interest" description="Disordered" evidence="1">
    <location>
        <begin position="32"/>
        <end position="64"/>
    </location>
</feature>
<dbReference type="EMBL" id="JBBNAG010000005">
    <property type="protein sequence ID" value="KAK9132799.1"/>
    <property type="molecule type" value="Genomic_DNA"/>
</dbReference>
<sequence length="99" mass="11029">MRSNRLLRFRVYVHAHLRGMRWRPSHLMSLWGSRSSSVEETTTSQRQASGGGGRNAVEPEHNLCAPFPGGPIDGSLLKSYKDHVAASIWDGDCRPLLKS</sequence>
<dbReference type="AlphaFoldDB" id="A0AAP0JEY6"/>
<accession>A0AAP0JEY6</accession>
<protein>
    <submittedName>
        <fullName evidence="2">Uncharacterized protein</fullName>
    </submittedName>
</protein>
<comment type="caution">
    <text evidence="2">The sequence shown here is derived from an EMBL/GenBank/DDBJ whole genome shotgun (WGS) entry which is preliminary data.</text>
</comment>
<keyword evidence="3" id="KW-1185">Reference proteome</keyword>
<feature type="compositionally biased region" description="Low complexity" evidence="1">
    <location>
        <begin position="33"/>
        <end position="47"/>
    </location>
</feature>